<evidence type="ECO:0000256" key="8">
    <source>
        <dbReference type="ARBA" id="ARBA00022982"/>
    </source>
</evidence>
<evidence type="ECO:0000256" key="12">
    <source>
        <dbReference type="RuleBase" id="RU003385"/>
    </source>
</evidence>
<keyword evidence="17" id="KW-1185">Reference proteome</keyword>
<evidence type="ECO:0000256" key="1">
    <source>
        <dbReference type="ARBA" id="ARBA00004141"/>
    </source>
</evidence>
<dbReference type="SUPFAM" id="SSF81648">
    <property type="entry name" value="a domain/subunit of cytochrome bc1 complex (Ubiquinol-cytochrome c reductase)"/>
    <property type="match status" value="1"/>
</dbReference>
<evidence type="ECO:0000256" key="2">
    <source>
        <dbReference type="ARBA" id="ARBA00011649"/>
    </source>
</evidence>
<feature type="transmembrane region" description="Helical" evidence="13">
    <location>
        <begin position="327"/>
        <end position="349"/>
    </location>
</feature>
<keyword evidence="5 12" id="KW-0679">Respiratory chain</keyword>
<dbReference type="InterPro" id="IPR036150">
    <property type="entry name" value="Cyt_b/b6_C_sf"/>
</dbReference>
<evidence type="ECO:0000256" key="3">
    <source>
        <dbReference type="ARBA" id="ARBA00022448"/>
    </source>
</evidence>
<evidence type="ECO:0000259" key="15">
    <source>
        <dbReference type="PROSITE" id="PS51003"/>
    </source>
</evidence>
<dbReference type="Pfam" id="PF00032">
    <property type="entry name" value="Cytochrom_B_C"/>
    <property type="match status" value="1"/>
</dbReference>
<feature type="transmembrane region" description="Helical" evidence="13">
    <location>
        <begin position="156"/>
        <end position="179"/>
    </location>
</feature>
<comment type="similarity">
    <text evidence="12">Belongs to the cytochrome b family.</text>
</comment>
<proteinExistence type="inferred from homology"/>
<dbReference type="EMBL" id="BAQD01000011">
    <property type="protein sequence ID" value="GBQ06316.1"/>
    <property type="molecule type" value="Genomic_DNA"/>
</dbReference>
<feature type="transmembrane region" description="Helical" evidence="13">
    <location>
        <begin position="300"/>
        <end position="321"/>
    </location>
</feature>
<evidence type="ECO:0000256" key="7">
    <source>
        <dbReference type="ARBA" id="ARBA00022723"/>
    </source>
</evidence>
<dbReference type="PANTHER" id="PTHR19271:SF16">
    <property type="entry name" value="CYTOCHROME B"/>
    <property type="match status" value="1"/>
</dbReference>
<feature type="transmembrane region" description="Helical" evidence="13">
    <location>
        <begin position="6"/>
        <end position="33"/>
    </location>
</feature>
<comment type="caution">
    <text evidence="16">The sequence shown here is derived from an EMBL/GenBank/DDBJ whole genome shotgun (WGS) entry which is preliminary data.</text>
</comment>
<feature type="transmembrane region" description="Helical" evidence="13">
    <location>
        <begin position="90"/>
        <end position="112"/>
    </location>
</feature>
<keyword evidence="7" id="KW-0479">Metal-binding</keyword>
<keyword evidence="11 13" id="KW-0472">Membrane</keyword>
<keyword evidence="6 12" id="KW-0812">Transmembrane</keyword>
<evidence type="ECO:0000256" key="9">
    <source>
        <dbReference type="ARBA" id="ARBA00022989"/>
    </source>
</evidence>
<protein>
    <recommendedName>
        <fullName evidence="12">Cytochrome b</fullName>
    </recommendedName>
</protein>
<dbReference type="Proteomes" id="UP001062901">
    <property type="component" value="Unassembled WGS sequence"/>
</dbReference>
<comment type="subcellular location">
    <subcellularLocation>
        <location evidence="1">Membrane</location>
        <topology evidence="1">Multi-pass membrane protein</topology>
    </subcellularLocation>
</comment>
<evidence type="ECO:0000256" key="6">
    <source>
        <dbReference type="ARBA" id="ARBA00022692"/>
    </source>
</evidence>
<reference evidence="16" key="1">
    <citation type="submission" date="2013-04" db="EMBL/GenBank/DDBJ databases">
        <title>The genome sequencing project of 58 acetic acid bacteria.</title>
        <authorList>
            <person name="Okamoto-Kainuma A."/>
            <person name="Ishikawa M."/>
            <person name="Umino S."/>
            <person name="Koizumi Y."/>
            <person name="Shiwa Y."/>
            <person name="Yoshikawa H."/>
            <person name="Matsutani M."/>
            <person name="Matsushita K."/>
        </authorList>
    </citation>
    <scope>NUCLEOTIDE SEQUENCE</scope>
    <source>
        <strain evidence="16">DSM 15669</strain>
    </source>
</reference>
<comment type="function">
    <text evidence="12">Component of the ubiquinol-cytochrome c reductase complex (complex III or cytochrome b-c1 complex), which is a respiratory chain that generates an electrochemical potential coupled to ATP synthesis.</text>
</comment>
<feature type="domain" description="Cytochrome b/b6 N-terminal region profile" evidence="14">
    <location>
        <begin position="1"/>
        <end position="188"/>
    </location>
</feature>
<evidence type="ECO:0000256" key="4">
    <source>
        <dbReference type="ARBA" id="ARBA00022617"/>
    </source>
</evidence>
<dbReference type="CDD" id="cd00284">
    <property type="entry name" value="Cytochrome_b_N"/>
    <property type="match status" value="1"/>
</dbReference>
<evidence type="ECO:0000256" key="11">
    <source>
        <dbReference type="ARBA" id="ARBA00023136"/>
    </source>
</evidence>
<evidence type="ECO:0000259" key="14">
    <source>
        <dbReference type="PROSITE" id="PS51002"/>
    </source>
</evidence>
<keyword evidence="4 12" id="KW-0349">Heme</keyword>
<feature type="domain" description="Cytochrome b/b6 C-terminal region profile" evidence="15">
    <location>
        <begin position="191"/>
        <end position="361"/>
    </location>
</feature>
<dbReference type="PANTHER" id="PTHR19271">
    <property type="entry name" value="CYTOCHROME B"/>
    <property type="match status" value="1"/>
</dbReference>
<gene>
    <name evidence="16" type="ORF">AA15669_0878</name>
</gene>
<dbReference type="InterPro" id="IPR005797">
    <property type="entry name" value="Cyt_b/b6_N"/>
</dbReference>
<dbReference type="InterPro" id="IPR016174">
    <property type="entry name" value="Di-haem_cyt_TM"/>
</dbReference>
<dbReference type="InterPro" id="IPR027387">
    <property type="entry name" value="Cytb/b6-like_sf"/>
</dbReference>
<dbReference type="InterPro" id="IPR005798">
    <property type="entry name" value="Cyt_b/b6_C"/>
</dbReference>
<evidence type="ECO:0000256" key="5">
    <source>
        <dbReference type="ARBA" id="ARBA00022660"/>
    </source>
</evidence>
<comment type="subunit">
    <text evidence="2 12">The main subunits of complex b-c1 are: cytochrome b, cytochrome c1 and the Rieske protein.</text>
</comment>
<evidence type="ECO:0000256" key="10">
    <source>
        <dbReference type="ARBA" id="ARBA00023004"/>
    </source>
</evidence>
<feature type="transmembrane region" description="Helical" evidence="13">
    <location>
        <begin position="54"/>
        <end position="75"/>
    </location>
</feature>
<evidence type="ECO:0000256" key="13">
    <source>
        <dbReference type="SAM" id="Phobius"/>
    </source>
</evidence>
<dbReference type="Pfam" id="PF00033">
    <property type="entry name" value="Cytochrome_B"/>
    <property type="match status" value="1"/>
</dbReference>
<name>A0ABQ0NYL3_9PROT</name>
<evidence type="ECO:0000313" key="17">
    <source>
        <dbReference type="Proteomes" id="UP001062901"/>
    </source>
</evidence>
<keyword evidence="10" id="KW-0408">Iron</keyword>
<sequence length="367" mass="40353">MPPVNGWWGLGACLIVALCLMGLSGLFLALNYTPDSQQAFSAIEEIQRRVPSGWLIRSIHTTGATMLFAALYLHVGRGLWYGSYKAPRELVWLSGLVLLLLFMITAFAGYVLPWGQMSYWGATVITHAVEAIPAIGKPLINVLLGGEGLGTIALHRFFVLHFALGFIVLAIVGLHVVFLHGVGSSNPTADSPQPVTQTRPFSPYYISKDGVLVCVFLLIYAGLLFFLPDWIEKTSNIIPANPLKTPSDITPEWYLAPFYAMLRAVPSRLGGLIVAAFSVLVLFALPWLDRSPRHNATYRPTIRLGMTLVFIAFITLGAAGVHSPTTLWLWLSRVGLIVWFGVFLILLPLTAQRERRLARSPQEGSQS</sequence>
<feature type="transmembrane region" description="Helical" evidence="13">
    <location>
        <begin position="269"/>
        <end position="288"/>
    </location>
</feature>
<dbReference type="SUPFAM" id="SSF81342">
    <property type="entry name" value="Transmembrane di-heme cytochromes"/>
    <property type="match status" value="1"/>
</dbReference>
<dbReference type="InterPro" id="IPR048259">
    <property type="entry name" value="Cytochrome_b_N_euk/bac"/>
</dbReference>
<comment type="cofactor">
    <cofactor evidence="12">
        <name>heme b</name>
        <dbReference type="ChEBI" id="CHEBI:60344"/>
    </cofactor>
    <text evidence="12">Binds 2 heme groups non-covalently.</text>
</comment>
<keyword evidence="9 13" id="KW-1133">Transmembrane helix</keyword>
<dbReference type="PROSITE" id="PS51002">
    <property type="entry name" value="CYTB_NTER"/>
    <property type="match status" value="1"/>
</dbReference>
<feature type="transmembrane region" description="Helical" evidence="13">
    <location>
        <begin position="209"/>
        <end position="227"/>
    </location>
</feature>
<accession>A0ABQ0NYL3</accession>
<keyword evidence="3 12" id="KW-0813">Transport</keyword>
<organism evidence="16 17">
    <name type="scientific">Saccharibacter floricola DSM 15669</name>
    <dbReference type="NCBI Taxonomy" id="1123227"/>
    <lineage>
        <taxon>Bacteria</taxon>
        <taxon>Pseudomonadati</taxon>
        <taxon>Pseudomonadota</taxon>
        <taxon>Alphaproteobacteria</taxon>
        <taxon>Acetobacterales</taxon>
        <taxon>Acetobacteraceae</taxon>
        <taxon>Saccharibacter</taxon>
    </lineage>
</organism>
<evidence type="ECO:0000313" key="16">
    <source>
        <dbReference type="EMBL" id="GBQ06316.1"/>
    </source>
</evidence>
<dbReference type="Gene3D" id="1.20.810.10">
    <property type="entry name" value="Cytochrome Bc1 Complex, Chain C"/>
    <property type="match status" value="1"/>
</dbReference>
<dbReference type="PROSITE" id="PS51003">
    <property type="entry name" value="CYTB_CTER"/>
    <property type="match status" value="1"/>
</dbReference>
<keyword evidence="8 12" id="KW-0249">Electron transport</keyword>